<organism evidence="2 3">
    <name type="scientific">Polyporus arcularius HHB13444</name>
    <dbReference type="NCBI Taxonomy" id="1314778"/>
    <lineage>
        <taxon>Eukaryota</taxon>
        <taxon>Fungi</taxon>
        <taxon>Dikarya</taxon>
        <taxon>Basidiomycota</taxon>
        <taxon>Agaricomycotina</taxon>
        <taxon>Agaricomycetes</taxon>
        <taxon>Polyporales</taxon>
        <taxon>Polyporaceae</taxon>
        <taxon>Polyporus</taxon>
    </lineage>
</organism>
<gene>
    <name evidence="2" type="ORF">K466DRAFT_567207</name>
</gene>
<feature type="compositionally biased region" description="Basic residues" evidence="1">
    <location>
        <begin position="188"/>
        <end position="199"/>
    </location>
</feature>
<feature type="compositionally biased region" description="Acidic residues" evidence="1">
    <location>
        <begin position="774"/>
        <end position="791"/>
    </location>
</feature>
<feature type="region of interest" description="Disordered" evidence="1">
    <location>
        <begin position="755"/>
        <end position="791"/>
    </location>
</feature>
<dbReference type="InParanoid" id="A0A5C3P4T2"/>
<protein>
    <submittedName>
        <fullName evidence="2">Uncharacterized protein</fullName>
    </submittedName>
</protein>
<feature type="compositionally biased region" description="Basic and acidic residues" evidence="1">
    <location>
        <begin position="61"/>
        <end position="86"/>
    </location>
</feature>
<dbReference type="Proteomes" id="UP000308197">
    <property type="component" value="Unassembled WGS sequence"/>
</dbReference>
<keyword evidence="3" id="KW-1185">Reference proteome</keyword>
<evidence type="ECO:0000313" key="3">
    <source>
        <dbReference type="Proteomes" id="UP000308197"/>
    </source>
</evidence>
<feature type="compositionally biased region" description="Basic and acidic residues" evidence="1">
    <location>
        <begin position="286"/>
        <end position="295"/>
    </location>
</feature>
<accession>A0A5C3P4T2</accession>
<feature type="compositionally biased region" description="Basic and acidic residues" evidence="1">
    <location>
        <begin position="240"/>
        <end position="265"/>
    </location>
</feature>
<feature type="region of interest" description="Disordered" evidence="1">
    <location>
        <begin position="139"/>
        <end position="331"/>
    </location>
</feature>
<dbReference type="AlphaFoldDB" id="A0A5C3P4T2"/>
<reference evidence="2 3" key="1">
    <citation type="journal article" date="2019" name="Nat. Ecol. Evol.">
        <title>Megaphylogeny resolves global patterns of mushroom evolution.</title>
        <authorList>
            <person name="Varga T."/>
            <person name="Krizsan K."/>
            <person name="Foldi C."/>
            <person name="Dima B."/>
            <person name="Sanchez-Garcia M."/>
            <person name="Sanchez-Ramirez S."/>
            <person name="Szollosi G.J."/>
            <person name="Szarkandi J.G."/>
            <person name="Papp V."/>
            <person name="Albert L."/>
            <person name="Andreopoulos W."/>
            <person name="Angelini C."/>
            <person name="Antonin V."/>
            <person name="Barry K.W."/>
            <person name="Bougher N.L."/>
            <person name="Buchanan P."/>
            <person name="Buyck B."/>
            <person name="Bense V."/>
            <person name="Catcheside P."/>
            <person name="Chovatia M."/>
            <person name="Cooper J."/>
            <person name="Damon W."/>
            <person name="Desjardin D."/>
            <person name="Finy P."/>
            <person name="Geml J."/>
            <person name="Haridas S."/>
            <person name="Hughes K."/>
            <person name="Justo A."/>
            <person name="Karasinski D."/>
            <person name="Kautmanova I."/>
            <person name="Kiss B."/>
            <person name="Kocsube S."/>
            <person name="Kotiranta H."/>
            <person name="LaButti K.M."/>
            <person name="Lechner B.E."/>
            <person name="Liimatainen K."/>
            <person name="Lipzen A."/>
            <person name="Lukacs Z."/>
            <person name="Mihaltcheva S."/>
            <person name="Morgado L.N."/>
            <person name="Niskanen T."/>
            <person name="Noordeloos M.E."/>
            <person name="Ohm R.A."/>
            <person name="Ortiz-Santana B."/>
            <person name="Ovrebo C."/>
            <person name="Racz N."/>
            <person name="Riley R."/>
            <person name="Savchenko A."/>
            <person name="Shiryaev A."/>
            <person name="Soop K."/>
            <person name="Spirin V."/>
            <person name="Szebenyi C."/>
            <person name="Tomsovsky M."/>
            <person name="Tulloss R.E."/>
            <person name="Uehling J."/>
            <person name="Grigoriev I.V."/>
            <person name="Vagvolgyi C."/>
            <person name="Papp T."/>
            <person name="Martin F.M."/>
            <person name="Miettinen O."/>
            <person name="Hibbett D.S."/>
            <person name="Nagy L.G."/>
        </authorList>
    </citation>
    <scope>NUCLEOTIDE SEQUENCE [LARGE SCALE GENOMIC DNA]</scope>
    <source>
        <strain evidence="2 3">HHB13444</strain>
    </source>
</reference>
<dbReference type="EMBL" id="ML211314">
    <property type="protein sequence ID" value="TFK84481.1"/>
    <property type="molecule type" value="Genomic_DNA"/>
</dbReference>
<evidence type="ECO:0000256" key="1">
    <source>
        <dbReference type="SAM" id="MobiDB-lite"/>
    </source>
</evidence>
<feature type="region of interest" description="Disordered" evidence="1">
    <location>
        <begin position="477"/>
        <end position="517"/>
    </location>
</feature>
<proteinExistence type="predicted"/>
<feature type="compositionally biased region" description="Acidic residues" evidence="1">
    <location>
        <begin position="150"/>
        <end position="159"/>
    </location>
</feature>
<feature type="region of interest" description="Disordered" evidence="1">
    <location>
        <begin position="349"/>
        <end position="377"/>
    </location>
</feature>
<feature type="region of interest" description="Disordered" evidence="1">
    <location>
        <begin position="1"/>
        <end position="46"/>
    </location>
</feature>
<evidence type="ECO:0000313" key="2">
    <source>
        <dbReference type="EMBL" id="TFK84481.1"/>
    </source>
</evidence>
<feature type="region of interest" description="Disordered" evidence="1">
    <location>
        <begin position="61"/>
        <end position="92"/>
    </location>
</feature>
<name>A0A5C3P4T2_9APHY</name>
<sequence>MPQTRRQRLTSSQRSEREHSPSQDPEPEPAPSHGYGTRRSTQVARPAYALGLHKRTQAEIHAEAEKKRAAKEEKKQAVARKAERRAQGAKKLARLEDERILADADEDRYLAQSFAELQASENDCPDNGMLGDAQQCVLLSHNAPPPEPDLPMDWEIEDEPPQKMPPLMEYGDDKPEGVESDGFEAQARRRAIREGKKRATSADLDSHADDIARAPLLPSGQTDSDSSSEDGMAEVLAKLRRQDNARTKPGESSKHIDDEEPDIPRHPRPRYLRRLPAPAGFSSDDDPTHSQEQRTKRLRTRRDLEEGDPMDVDYAGQEQGREHEDDEDEDDAENCMQILGDAIRLYPTRANGEPSSAPLSEVKSMHIGPKSPQQLPRSTRASLALYKLPAGGKDLTSSRFQTQVRLALYQRQEPLPLQPRRHIQLRPLHDHASSSRAVRNERRMIEPDGSDVERSAFRDEDVVFSREYAVTMSGRRKSMLSAQRLSNEDAEAFGMQSSQKRKRKRRSPVPEDKSRSAANVPDFVKPVLFTELIPTILEYFGAKTDPWNTREHGPDELLNLSQELLNDLCPRAEYRLSKSDVIYKVIQQEVYEWRSRFASAAISAVDDAISEKFGANPRRAEVQAWIRDATSPGGESLWAQPHRNPERAHGSLQSRFVLRSFATHLHATNGSIYLYGPPVGALSLAATAVQHVFPMYKTGRFIPGRAFSSANVGYLTESWYRKSVRRYARREEKFAKLARKASRFATLYYQTKARNGGDTLQAPDVFDRSSPPLEDTDDEADGGGDEYDDDADAYYYGLGK</sequence>